<keyword evidence="5" id="KW-1133">Transmembrane helix</keyword>
<evidence type="ECO:0000259" key="6">
    <source>
        <dbReference type="PROSITE" id="PS50026"/>
    </source>
</evidence>
<evidence type="ECO:0000313" key="9">
    <source>
        <dbReference type="WBParaSite" id="GPUH_0000175201-mRNA-1"/>
    </source>
</evidence>
<organism evidence="9">
    <name type="scientific">Gongylonema pulchrum</name>
    <dbReference type="NCBI Taxonomy" id="637853"/>
    <lineage>
        <taxon>Eukaryota</taxon>
        <taxon>Metazoa</taxon>
        <taxon>Ecdysozoa</taxon>
        <taxon>Nematoda</taxon>
        <taxon>Chromadorea</taxon>
        <taxon>Rhabditida</taxon>
        <taxon>Spirurina</taxon>
        <taxon>Spiruromorpha</taxon>
        <taxon>Spiruroidea</taxon>
        <taxon>Gongylonematidae</taxon>
        <taxon>Gongylonema</taxon>
    </lineage>
</organism>
<keyword evidence="4" id="KW-1015">Disulfide bond</keyword>
<dbReference type="InterPro" id="IPR000742">
    <property type="entry name" value="EGF"/>
</dbReference>
<keyword evidence="8" id="KW-1185">Reference proteome</keyword>
<dbReference type="SMART" id="SM00181">
    <property type="entry name" value="EGF"/>
    <property type="match status" value="3"/>
</dbReference>
<feature type="disulfide bond" evidence="4">
    <location>
        <begin position="193"/>
        <end position="210"/>
    </location>
</feature>
<dbReference type="Gene3D" id="2.10.25.10">
    <property type="entry name" value="Laminin"/>
    <property type="match status" value="3"/>
</dbReference>
<dbReference type="PROSITE" id="PS01186">
    <property type="entry name" value="EGF_2"/>
    <property type="match status" value="2"/>
</dbReference>
<reference evidence="9" key="1">
    <citation type="submission" date="2016-06" db="UniProtKB">
        <authorList>
            <consortium name="WormBaseParasite"/>
        </authorList>
    </citation>
    <scope>IDENTIFICATION</scope>
</reference>
<evidence type="ECO:0000313" key="8">
    <source>
        <dbReference type="Proteomes" id="UP000271098"/>
    </source>
</evidence>
<evidence type="ECO:0000256" key="2">
    <source>
        <dbReference type="ARBA" id="ARBA00022729"/>
    </source>
</evidence>
<keyword evidence="5" id="KW-0472">Membrane</keyword>
<feature type="domain" description="EGF-like" evidence="6">
    <location>
        <begin position="128"/>
        <end position="172"/>
    </location>
</feature>
<evidence type="ECO:0000313" key="7">
    <source>
        <dbReference type="EMBL" id="VDK30848.1"/>
    </source>
</evidence>
<gene>
    <name evidence="7" type="ORF">GPUH_LOCUS1748</name>
</gene>
<evidence type="ECO:0000256" key="4">
    <source>
        <dbReference type="PROSITE-ProRule" id="PRU00076"/>
    </source>
</evidence>
<feature type="domain" description="EGF-like" evidence="6">
    <location>
        <begin position="183"/>
        <end position="224"/>
    </location>
</feature>
<dbReference type="EMBL" id="UYRT01002255">
    <property type="protein sequence ID" value="VDK30848.1"/>
    <property type="molecule type" value="Genomic_DNA"/>
</dbReference>
<dbReference type="PANTHER" id="PTHR24039">
    <property type="entry name" value="FIBRILLIN-RELATED"/>
    <property type="match status" value="1"/>
</dbReference>
<dbReference type="AlphaFoldDB" id="A0A183CZ57"/>
<proteinExistence type="predicted"/>
<evidence type="ECO:0000256" key="1">
    <source>
        <dbReference type="ARBA" id="ARBA00022536"/>
    </source>
</evidence>
<comment type="caution">
    <text evidence="4">Lacks conserved residue(s) required for the propagation of feature annotation.</text>
</comment>
<keyword evidence="2" id="KW-0732">Signal</keyword>
<keyword evidence="3" id="KW-0677">Repeat</keyword>
<keyword evidence="1 4" id="KW-0245">EGF-like domain</keyword>
<dbReference type="OrthoDB" id="9990982at2759"/>
<evidence type="ECO:0000256" key="5">
    <source>
        <dbReference type="SAM" id="Phobius"/>
    </source>
</evidence>
<reference evidence="7 8" key="2">
    <citation type="submission" date="2018-11" db="EMBL/GenBank/DDBJ databases">
        <authorList>
            <consortium name="Pathogen Informatics"/>
        </authorList>
    </citation>
    <scope>NUCLEOTIDE SEQUENCE [LARGE SCALE GENOMIC DNA]</scope>
</reference>
<dbReference type="WBParaSite" id="GPUH_0000175201-mRNA-1">
    <property type="protein sequence ID" value="GPUH_0000175201-mRNA-1"/>
    <property type="gene ID" value="GPUH_0000175201"/>
</dbReference>
<keyword evidence="5" id="KW-0812">Transmembrane</keyword>
<accession>A0A183CZ57</accession>
<name>A0A183CZ57_9BILA</name>
<dbReference type="PROSITE" id="PS50026">
    <property type="entry name" value="EGF_3"/>
    <property type="match status" value="2"/>
</dbReference>
<dbReference type="Proteomes" id="UP000271098">
    <property type="component" value="Unassembled WGS sequence"/>
</dbReference>
<sequence>MAVYTITSFYYKEKIQEQCVCRSGYHGDGVSCTVHIGDQREDSTFDIDSELMLFHCFFFEEKVERLFMLTLFPSTVCEADTVTITNELGAYRCVCVPPYSGDGVTCIESQAVSNSSDEMSTEQQQQQQQVPCNVVNNCDTNGDCIFEKNDRGDSVYRCRCRPGFSGDGYRCAMTSLDNLPAYAVLGCDQLGNCDRNAECVRDAYSDGYFCRCLDGFEGDGYSCKPVEKQLNLPILPPGIAFFLCSTVAVLTLFGFGSKKTVPQRSTFAFGRSAINRK</sequence>
<feature type="transmembrane region" description="Helical" evidence="5">
    <location>
        <begin position="234"/>
        <end position="255"/>
    </location>
</feature>
<protein>
    <submittedName>
        <fullName evidence="9">EGF-like domain-containing protein</fullName>
    </submittedName>
</protein>
<evidence type="ECO:0000256" key="3">
    <source>
        <dbReference type="ARBA" id="ARBA00022737"/>
    </source>
</evidence>